<name>N9SSM7_9GAMM</name>
<proteinExistence type="predicted"/>
<dbReference type="EMBL" id="APRN01000036">
    <property type="protein sequence ID" value="ENX57636.1"/>
    <property type="molecule type" value="Genomic_DNA"/>
</dbReference>
<dbReference type="HOGENOM" id="CLU_1718358_0_0_6"/>
<dbReference type="AlphaFoldDB" id="N9SSM7"/>
<protein>
    <submittedName>
        <fullName evidence="1">Uncharacterized protein</fullName>
    </submittedName>
</protein>
<reference evidence="1 2" key="1">
    <citation type="submission" date="2013-02" db="EMBL/GenBank/DDBJ databases">
        <title>The Genome Sequence of Acinetobacter sp. CIP 70.18.</title>
        <authorList>
            <consortium name="The Broad Institute Genome Sequencing Platform"/>
            <consortium name="The Broad Institute Genome Sequencing Center for Infectious Disease"/>
            <person name="Cerqueira G."/>
            <person name="Feldgarden M."/>
            <person name="Courvalin P."/>
            <person name="Perichon B."/>
            <person name="Grillot-Courvalin C."/>
            <person name="Clermont D."/>
            <person name="Rocha E."/>
            <person name="Yoon E.-J."/>
            <person name="Nemec A."/>
            <person name="Walker B."/>
            <person name="Young S.K."/>
            <person name="Zeng Q."/>
            <person name="Gargeya S."/>
            <person name="Fitzgerald M."/>
            <person name="Haas B."/>
            <person name="Abouelleil A."/>
            <person name="Alvarado L."/>
            <person name="Arachchi H.M."/>
            <person name="Berlin A.M."/>
            <person name="Chapman S.B."/>
            <person name="Dewar J."/>
            <person name="Goldberg J."/>
            <person name="Griggs A."/>
            <person name="Gujja S."/>
            <person name="Hansen M."/>
            <person name="Howarth C."/>
            <person name="Imamovic A."/>
            <person name="Larimer J."/>
            <person name="McCowan C."/>
            <person name="Murphy C."/>
            <person name="Neiman D."/>
            <person name="Pearson M."/>
            <person name="Priest M."/>
            <person name="Roberts A."/>
            <person name="Saif S."/>
            <person name="Shea T."/>
            <person name="Sisk P."/>
            <person name="Sykes S."/>
            <person name="Wortman J."/>
            <person name="Nusbaum C."/>
            <person name="Birren B."/>
        </authorList>
    </citation>
    <scope>NUCLEOTIDE SEQUENCE [LARGE SCALE GENOMIC DNA]</scope>
    <source>
        <strain evidence="1 2">CIP 70.18</strain>
    </source>
</reference>
<dbReference type="Proteomes" id="UP000013084">
    <property type="component" value="Unassembled WGS sequence"/>
</dbReference>
<accession>N9SSM7</accession>
<sequence>MIKVGIDCGVKTGLAVARNGILIRVETMTITKAMEAVKELHSQYPDMVVKIEDARLRTWFGNADARQAKSGPGTREGVGSVKRDCSIWEQFCIEQGIKFDLVHPAANITKTKDAYFKRLTGWTGRTSEHSRDAAMLVHQYKSVL</sequence>
<keyword evidence="2" id="KW-1185">Reference proteome</keyword>
<dbReference type="PATRIC" id="fig|1217700.3.peg.1963"/>
<comment type="caution">
    <text evidence="1">The sequence shown here is derived from an EMBL/GenBank/DDBJ whole genome shotgun (WGS) entry which is preliminary data.</text>
</comment>
<evidence type="ECO:0000313" key="2">
    <source>
        <dbReference type="Proteomes" id="UP000013084"/>
    </source>
</evidence>
<organism evidence="1 2">
    <name type="scientific">Acinetobacter higginsii</name>
    <dbReference type="NCBI Taxonomy" id="70347"/>
    <lineage>
        <taxon>Bacteria</taxon>
        <taxon>Pseudomonadati</taxon>
        <taxon>Pseudomonadota</taxon>
        <taxon>Gammaproteobacteria</taxon>
        <taxon>Moraxellales</taxon>
        <taxon>Moraxellaceae</taxon>
        <taxon>Acinetobacter</taxon>
    </lineage>
</organism>
<gene>
    <name evidence="1" type="ORF">F902_02033</name>
</gene>
<dbReference type="OrthoDB" id="962841at2"/>
<evidence type="ECO:0000313" key="1">
    <source>
        <dbReference type="EMBL" id="ENX57636.1"/>
    </source>
</evidence>
<dbReference type="RefSeq" id="WP_005203067.1">
    <property type="nucleotide sequence ID" value="NZ_KB850072.1"/>
</dbReference>